<proteinExistence type="predicted"/>
<dbReference type="Proteomes" id="UP000681967">
    <property type="component" value="Unassembled WGS sequence"/>
</dbReference>
<sequence>MAASNIDGNSSADGKYHRILIHLIDINSSYAGGFYEPSTKMVNACSGSSVNEIVNQADGALEETMKHWHCAPFDLKKIKESVVFDYVACRTENEMITALQHVKKGTNYEDIIKSISKLVVLQNRPLNQLQLYGALDTISSDLHILMGHENT</sequence>
<accession>A0A815YPT8</accession>
<comment type="caution">
    <text evidence="1">The sequence shown here is derived from an EMBL/GenBank/DDBJ whole genome shotgun (WGS) entry which is preliminary data.</text>
</comment>
<organism evidence="1 4">
    <name type="scientific">Rotaria magnacalcarata</name>
    <dbReference type="NCBI Taxonomy" id="392030"/>
    <lineage>
        <taxon>Eukaryota</taxon>
        <taxon>Metazoa</taxon>
        <taxon>Spiralia</taxon>
        <taxon>Gnathifera</taxon>
        <taxon>Rotifera</taxon>
        <taxon>Eurotatoria</taxon>
        <taxon>Bdelloidea</taxon>
        <taxon>Philodinida</taxon>
        <taxon>Philodinidae</taxon>
        <taxon>Rotaria</taxon>
    </lineage>
</organism>
<evidence type="ECO:0000313" key="4">
    <source>
        <dbReference type="Proteomes" id="UP000663855"/>
    </source>
</evidence>
<reference evidence="1" key="1">
    <citation type="submission" date="2021-02" db="EMBL/GenBank/DDBJ databases">
        <authorList>
            <person name="Nowell W R."/>
        </authorList>
    </citation>
    <scope>NUCLEOTIDE SEQUENCE</scope>
</reference>
<dbReference type="EMBL" id="CAJNRE010017518">
    <property type="protein sequence ID" value="CAF2155745.1"/>
    <property type="molecule type" value="Genomic_DNA"/>
</dbReference>
<dbReference type="Proteomes" id="UP000663824">
    <property type="component" value="Unassembled WGS sequence"/>
</dbReference>
<evidence type="ECO:0000313" key="3">
    <source>
        <dbReference type="EMBL" id="CAF4117753.1"/>
    </source>
</evidence>
<evidence type="ECO:0000313" key="2">
    <source>
        <dbReference type="EMBL" id="CAF2155745.1"/>
    </source>
</evidence>
<evidence type="ECO:0000313" key="1">
    <source>
        <dbReference type="EMBL" id="CAF1573752.1"/>
    </source>
</evidence>
<gene>
    <name evidence="3" type="ORF">BYL167_LOCUS19919</name>
    <name evidence="1" type="ORF">CJN711_LOCUS32202</name>
    <name evidence="2" type="ORF">MBJ925_LOCUS32133</name>
</gene>
<dbReference type="EMBL" id="CAJNOV010015489">
    <property type="protein sequence ID" value="CAF1573752.1"/>
    <property type="molecule type" value="Genomic_DNA"/>
</dbReference>
<dbReference type="EMBL" id="CAJOBH010008597">
    <property type="protein sequence ID" value="CAF4117753.1"/>
    <property type="molecule type" value="Genomic_DNA"/>
</dbReference>
<dbReference type="Proteomes" id="UP000663855">
    <property type="component" value="Unassembled WGS sequence"/>
</dbReference>
<protein>
    <submittedName>
        <fullName evidence="1">Uncharacterized protein</fullName>
    </submittedName>
</protein>
<name>A0A815YPT8_9BILA</name>
<dbReference type="AlphaFoldDB" id="A0A815YPT8"/>